<sequence>MIETRKTEIRYVTSDPKKMLNMYLAKRVLKTWEESFIDEDTGETVTIERNEILFDRGTLIDQDILAKIRFSMEADGIREVEVSNQNRLAFENENNVLYPHIAQAEIGGKKSKFLLYATGLENACLILKDYIELNYLFGFTLTMVKEFDSCVILTDTLKERKVDDASIAYLKEEITTEEYLDKMDEENQEDEESKPDERKFYQIETKITFMNGENEDERVQTFVVNTFNVDRAMMLITHYLKNKEEECEKQAKEKGHEFRKREIHTAIESAKPIPVGRFIPKEFSMAYME</sequence>
<dbReference type="AlphaFoldDB" id="A0AAW5AX96"/>
<dbReference type="EMBL" id="JAKKWZ010000008">
    <property type="protein sequence ID" value="MCG0339569.1"/>
    <property type="molecule type" value="Genomic_DNA"/>
</dbReference>
<accession>A0AAW5AX96</accession>
<dbReference type="Proteomes" id="UP001201179">
    <property type="component" value="Unassembled WGS sequence"/>
</dbReference>
<organism evidence="1 2">
    <name type="scientific">Phocaeicola vulgatus</name>
    <name type="common">Bacteroides vulgatus</name>
    <dbReference type="NCBI Taxonomy" id="821"/>
    <lineage>
        <taxon>Bacteria</taxon>
        <taxon>Pseudomonadati</taxon>
        <taxon>Bacteroidota</taxon>
        <taxon>Bacteroidia</taxon>
        <taxon>Bacteroidales</taxon>
        <taxon>Bacteroidaceae</taxon>
        <taxon>Phocaeicola</taxon>
    </lineage>
</organism>
<reference evidence="1" key="1">
    <citation type="submission" date="2022-01" db="EMBL/GenBank/DDBJ databases">
        <authorList>
            <person name="Mingchao X."/>
        </authorList>
    </citation>
    <scope>NUCLEOTIDE SEQUENCE</scope>
    <source>
        <strain evidence="1">Bv4372</strain>
    </source>
</reference>
<comment type="caution">
    <text evidence="1">The sequence shown here is derived from an EMBL/GenBank/DDBJ whole genome shotgun (WGS) entry which is preliminary data.</text>
</comment>
<protein>
    <submittedName>
        <fullName evidence="1">RNA polymerase subunit sigma</fullName>
    </submittedName>
</protein>
<gene>
    <name evidence="1" type="ORF">L4X52_06140</name>
</gene>
<proteinExistence type="predicted"/>
<evidence type="ECO:0000313" key="2">
    <source>
        <dbReference type="Proteomes" id="UP001201179"/>
    </source>
</evidence>
<name>A0AAW5AX96_PHOVU</name>
<evidence type="ECO:0000313" key="1">
    <source>
        <dbReference type="EMBL" id="MCG0339569.1"/>
    </source>
</evidence>
<dbReference type="RefSeq" id="WP_117921562.1">
    <property type="nucleotide sequence ID" value="NZ_DAWEQP010000081.1"/>
</dbReference>